<keyword evidence="3" id="KW-1185">Reference proteome</keyword>
<dbReference type="Proteomes" id="UP000239907">
    <property type="component" value="Unassembled WGS sequence"/>
</dbReference>
<feature type="domain" description="Peptidase C39-like" evidence="1">
    <location>
        <begin position="219"/>
        <end position="370"/>
    </location>
</feature>
<proteinExistence type="predicted"/>
<evidence type="ECO:0000313" key="3">
    <source>
        <dbReference type="Proteomes" id="UP000239907"/>
    </source>
</evidence>
<accession>A0A2S7U1Z5</accession>
<evidence type="ECO:0000259" key="1">
    <source>
        <dbReference type="Pfam" id="PF13529"/>
    </source>
</evidence>
<comment type="caution">
    <text evidence="2">The sequence shown here is derived from an EMBL/GenBank/DDBJ whole genome shotgun (WGS) entry which is preliminary data.</text>
</comment>
<name>A0A2S7U1Z5_9BACT</name>
<dbReference type="Gene3D" id="3.90.70.10">
    <property type="entry name" value="Cysteine proteinases"/>
    <property type="match status" value="1"/>
</dbReference>
<reference evidence="2 3" key="1">
    <citation type="submission" date="2016-12" db="EMBL/GenBank/DDBJ databases">
        <title>Study of bacterial adaptation to deep sea.</title>
        <authorList>
            <person name="Song J."/>
            <person name="Yoshizawa S."/>
            <person name="Kogure K."/>
        </authorList>
    </citation>
    <scope>NUCLEOTIDE SEQUENCE [LARGE SCALE GENOMIC DNA]</scope>
    <source>
        <strain evidence="2 3">SAORIC-165</strain>
    </source>
</reference>
<protein>
    <recommendedName>
        <fullName evidence="1">Peptidase C39-like domain-containing protein</fullName>
    </recommendedName>
</protein>
<dbReference type="AlphaFoldDB" id="A0A2S7U1Z5"/>
<gene>
    <name evidence="2" type="ORF">BSZ32_11245</name>
</gene>
<dbReference type="EMBL" id="MQWA01000001">
    <property type="protein sequence ID" value="PQJ29008.1"/>
    <property type="molecule type" value="Genomic_DNA"/>
</dbReference>
<sequence>MLGASEAKNTVKLKCSIDKLVYLPAAYQVASDDLESLFDKGNYRKNPYFEWLTLKKDRAIFKRNRSQSFKIDLTMLAGEVPIDEAVLDFEKGKFLGITISVFNWGDGGSIVQTEFQRRCDLIGKHLSEQLDTKPKKRVGNIKKGIMTSGYVWESPRGKAILEYNLGAPGRIEFVRVRLATKASKGIYAAAMKERSQATVRKSSLTRNVVKEGGNVYIEGIPMVDQGAKGYCVVASAQRLFEYYGIACDMHQLAVLAQSDPRQGTSTLLINQQLGAIDYLFKTRFTCLAVRHNNGLFQLKDEKYVGKPVDEKKFHKLIRTNIDDGIPLLWSLMLGVAEEEPNLNPQTSGGHMRMIIGYNDETERIIFTDSWGAGHEFKTIGSKDIYKVTQGVFLMKPTTN</sequence>
<evidence type="ECO:0000313" key="2">
    <source>
        <dbReference type="EMBL" id="PQJ29008.1"/>
    </source>
</evidence>
<dbReference type="Pfam" id="PF13529">
    <property type="entry name" value="Peptidase_C39_2"/>
    <property type="match status" value="1"/>
</dbReference>
<dbReference type="InterPro" id="IPR039564">
    <property type="entry name" value="Peptidase_C39-like"/>
</dbReference>
<organism evidence="2 3">
    <name type="scientific">Rubritalea profundi</name>
    <dbReference type="NCBI Taxonomy" id="1658618"/>
    <lineage>
        <taxon>Bacteria</taxon>
        <taxon>Pseudomonadati</taxon>
        <taxon>Verrucomicrobiota</taxon>
        <taxon>Verrucomicrobiia</taxon>
        <taxon>Verrucomicrobiales</taxon>
        <taxon>Rubritaleaceae</taxon>
        <taxon>Rubritalea</taxon>
    </lineage>
</organism>